<sequence length="157" mass="17710">MAHSGMTTFDAIVFPADDRPPHVVPLMTSAHGVPSGQAEPYRCGRVPHPEVYMDYIADQLGSQAWRYHLIEALDGMLKKFPTPYIVFYPVVSRDGMPFPVNKCIREIQSDRFDEARAWRGNLVVAKYKDVNYSGMMDASMADFPIIKNYLSTHLAPS</sequence>
<organism evidence="1 2">
    <name type="scientific">Trametes cubensis</name>
    <dbReference type="NCBI Taxonomy" id="1111947"/>
    <lineage>
        <taxon>Eukaryota</taxon>
        <taxon>Fungi</taxon>
        <taxon>Dikarya</taxon>
        <taxon>Basidiomycota</taxon>
        <taxon>Agaricomycotina</taxon>
        <taxon>Agaricomycetes</taxon>
        <taxon>Polyporales</taxon>
        <taxon>Polyporaceae</taxon>
        <taxon>Trametes</taxon>
    </lineage>
</organism>
<evidence type="ECO:0000313" key="2">
    <source>
        <dbReference type="Proteomes" id="UP001215151"/>
    </source>
</evidence>
<gene>
    <name evidence="1" type="ORF">ONZ51_g5889</name>
</gene>
<protein>
    <submittedName>
        <fullName evidence="1">Uncharacterized protein</fullName>
    </submittedName>
</protein>
<proteinExistence type="predicted"/>
<keyword evidence="2" id="KW-1185">Reference proteome</keyword>
<dbReference type="EMBL" id="JAPEVG010000133">
    <property type="protein sequence ID" value="KAJ8481597.1"/>
    <property type="molecule type" value="Genomic_DNA"/>
</dbReference>
<dbReference type="AlphaFoldDB" id="A0AAD7XB36"/>
<reference evidence="1" key="1">
    <citation type="submission" date="2022-11" db="EMBL/GenBank/DDBJ databases">
        <title>Genome Sequence of Cubamyces cubensis.</title>
        <authorList>
            <person name="Buettner E."/>
        </authorList>
    </citation>
    <scope>NUCLEOTIDE SEQUENCE</scope>
    <source>
        <strain evidence="1">MPL-01</strain>
    </source>
</reference>
<name>A0AAD7XB36_9APHY</name>
<comment type="caution">
    <text evidence="1">The sequence shown here is derived from an EMBL/GenBank/DDBJ whole genome shotgun (WGS) entry which is preliminary data.</text>
</comment>
<evidence type="ECO:0000313" key="1">
    <source>
        <dbReference type="EMBL" id="KAJ8481597.1"/>
    </source>
</evidence>
<dbReference type="Proteomes" id="UP001215151">
    <property type="component" value="Unassembled WGS sequence"/>
</dbReference>
<accession>A0AAD7XB36</accession>